<feature type="transmembrane region" description="Helical" evidence="8">
    <location>
        <begin position="256"/>
        <end position="279"/>
    </location>
</feature>
<keyword evidence="4" id="KW-0547">Nucleotide-binding</keyword>
<dbReference type="GO" id="GO:0016887">
    <property type="term" value="F:ATP hydrolysis activity"/>
    <property type="evidence" value="ECO:0007669"/>
    <property type="project" value="InterPro"/>
</dbReference>
<dbReference type="OrthoDB" id="9762778at2"/>
<evidence type="ECO:0000256" key="2">
    <source>
        <dbReference type="ARBA" id="ARBA00022448"/>
    </source>
</evidence>
<sequence>MQENQFKEEEFESKKIDITLWKQIFKLLFKHKKFVYGLIGFNIVVTICDVVFPMMNQYAINNFVMVEGDHTGMSLQVFALLYVSLIVAITIGVYGFIRMGGKIENAFSYDIRKLAFEKLQTLPFSYFDKTPSGWIIARMTSDISRLAEIVSWGLLDIFYGIIMITLVGIVMLSINWKLGLMALAVFPVMLVIALWFQRKILVQYRDVRKINSQITSGFSEGISGAKTTKTLSLEQSHDESFRKLTGNMRTKSVKAAYFNALFFPIILSLGSISTALLLWQGGQQALMNAIQFGTLVMFLQYARQFMDPVFMLSGWLAEIQMAQASAERVISLLNTESTLVDSEAVIEKYGTLLNPKEEAYEPIVGDVEFKDVTFHYNPDEPVLTHFNLSVKAGQSIALVGETGSGKSTLVNLLCRFYEPVSGEVLFDGKDYRERSIGWLHSKIGYVLQAPHLFSGSIYENIRFGRLDATREEIIDAAKTVHAYDFIMSMDKGFDSEVGEGGGRLSTGQKQLISFARAVLSNPSIFVLDEATSSIDTETEMIIQDAIEGLMEGKTSFIVAHRLSTIVNCDRILVIDKGRILEDGSHQELMKQKGRYYLLYTNQFHESVEFAQDVNEPLIQGM</sequence>
<dbReference type="AlphaFoldDB" id="A0A0X8H0J8"/>
<dbReference type="PANTHER" id="PTHR24221:SF436">
    <property type="entry name" value="LMO0107 PROTEIN"/>
    <property type="match status" value="1"/>
</dbReference>
<dbReference type="Gene3D" id="1.20.1560.10">
    <property type="entry name" value="ABC transporter type 1, transmembrane domain"/>
    <property type="match status" value="1"/>
</dbReference>
<dbReference type="SUPFAM" id="SSF52540">
    <property type="entry name" value="P-loop containing nucleoside triphosphate hydrolases"/>
    <property type="match status" value="1"/>
</dbReference>
<evidence type="ECO:0000256" key="3">
    <source>
        <dbReference type="ARBA" id="ARBA00022692"/>
    </source>
</evidence>
<evidence type="ECO:0000259" key="10">
    <source>
        <dbReference type="PROSITE" id="PS50929"/>
    </source>
</evidence>
<evidence type="ECO:0000256" key="5">
    <source>
        <dbReference type="ARBA" id="ARBA00022840"/>
    </source>
</evidence>
<dbReference type="GO" id="GO:0005524">
    <property type="term" value="F:ATP binding"/>
    <property type="evidence" value="ECO:0007669"/>
    <property type="project" value="UniProtKB-KW"/>
</dbReference>
<evidence type="ECO:0000256" key="1">
    <source>
        <dbReference type="ARBA" id="ARBA00004651"/>
    </source>
</evidence>
<feature type="domain" description="ABC transporter" evidence="9">
    <location>
        <begin position="367"/>
        <end position="601"/>
    </location>
</feature>
<dbReference type="FunFam" id="3.40.50.300:FF:000287">
    <property type="entry name" value="Multidrug ABC transporter ATP-binding protein"/>
    <property type="match status" value="1"/>
</dbReference>
<evidence type="ECO:0000256" key="8">
    <source>
        <dbReference type="SAM" id="Phobius"/>
    </source>
</evidence>
<feature type="transmembrane region" description="Helical" evidence="8">
    <location>
        <begin position="149"/>
        <end position="172"/>
    </location>
</feature>
<dbReference type="Pfam" id="PF00005">
    <property type="entry name" value="ABC_tran"/>
    <property type="match status" value="1"/>
</dbReference>
<dbReference type="SUPFAM" id="SSF90123">
    <property type="entry name" value="ABC transporter transmembrane region"/>
    <property type="match status" value="1"/>
</dbReference>
<reference evidence="11 12" key="1">
    <citation type="submission" date="2015-10" db="EMBL/GenBank/DDBJ databases">
        <title>Erysipelothrix larvae sp. LV19 isolated from the larval gut of the rhinoceros beetle, Trypoxylus dichotomus.</title>
        <authorList>
            <person name="Lim S."/>
            <person name="Kim B.-C."/>
        </authorList>
    </citation>
    <scope>NUCLEOTIDE SEQUENCE [LARGE SCALE GENOMIC DNA]</scope>
    <source>
        <strain evidence="11 12">LV19</strain>
    </source>
</reference>
<dbReference type="PROSITE" id="PS50929">
    <property type="entry name" value="ABC_TM1F"/>
    <property type="match status" value="1"/>
</dbReference>
<keyword evidence="2" id="KW-0813">Transport</keyword>
<dbReference type="InterPro" id="IPR003439">
    <property type="entry name" value="ABC_transporter-like_ATP-bd"/>
</dbReference>
<dbReference type="PROSITE" id="PS50893">
    <property type="entry name" value="ABC_TRANSPORTER_2"/>
    <property type="match status" value="1"/>
</dbReference>
<dbReference type="RefSeq" id="WP_067632990.1">
    <property type="nucleotide sequence ID" value="NZ_CP013213.1"/>
</dbReference>
<accession>A0A0X8H0J8</accession>
<gene>
    <name evidence="11" type="ORF">AOC36_07510</name>
</gene>
<evidence type="ECO:0000256" key="6">
    <source>
        <dbReference type="ARBA" id="ARBA00022989"/>
    </source>
</evidence>
<dbReference type="EMBL" id="CP013213">
    <property type="protein sequence ID" value="AMC93836.1"/>
    <property type="molecule type" value="Genomic_DNA"/>
</dbReference>
<dbReference type="Pfam" id="PF00664">
    <property type="entry name" value="ABC_membrane"/>
    <property type="match status" value="1"/>
</dbReference>
<proteinExistence type="predicted"/>
<dbReference type="SMART" id="SM00382">
    <property type="entry name" value="AAA"/>
    <property type="match status" value="1"/>
</dbReference>
<protein>
    <submittedName>
        <fullName evidence="11">ABC transporter ATP-binding protein</fullName>
    </submittedName>
</protein>
<dbReference type="CDD" id="cd18540">
    <property type="entry name" value="ABC_6TM_exporter_like"/>
    <property type="match status" value="1"/>
</dbReference>
<dbReference type="GO" id="GO:0005886">
    <property type="term" value="C:plasma membrane"/>
    <property type="evidence" value="ECO:0007669"/>
    <property type="project" value="UniProtKB-SubCell"/>
</dbReference>
<dbReference type="KEGG" id="erl:AOC36_07510"/>
<dbReference type="InterPro" id="IPR036640">
    <property type="entry name" value="ABC1_TM_sf"/>
</dbReference>
<dbReference type="InterPro" id="IPR011527">
    <property type="entry name" value="ABC1_TM_dom"/>
</dbReference>
<dbReference type="InterPro" id="IPR027417">
    <property type="entry name" value="P-loop_NTPase"/>
</dbReference>
<keyword evidence="7 8" id="KW-0472">Membrane</keyword>
<name>A0A0X8H0J8_9FIRM</name>
<keyword evidence="6 8" id="KW-1133">Transmembrane helix</keyword>
<comment type="subcellular location">
    <subcellularLocation>
        <location evidence="1">Cell membrane</location>
        <topology evidence="1">Multi-pass membrane protein</topology>
    </subcellularLocation>
</comment>
<evidence type="ECO:0000313" key="12">
    <source>
        <dbReference type="Proteomes" id="UP000063781"/>
    </source>
</evidence>
<feature type="transmembrane region" description="Helical" evidence="8">
    <location>
        <begin position="34"/>
        <end position="55"/>
    </location>
</feature>
<dbReference type="Gene3D" id="3.40.50.300">
    <property type="entry name" value="P-loop containing nucleotide triphosphate hydrolases"/>
    <property type="match status" value="1"/>
</dbReference>
<dbReference type="InterPro" id="IPR003593">
    <property type="entry name" value="AAA+_ATPase"/>
</dbReference>
<keyword evidence="12" id="KW-1185">Reference proteome</keyword>
<keyword evidence="5 11" id="KW-0067">ATP-binding</keyword>
<evidence type="ECO:0000259" key="9">
    <source>
        <dbReference type="PROSITE" id="PS50893"/>
    </source>
</evidence>
<feature type="transmembrane region" description="Helical" evidence="8">
    <location>
        <begin position="178"/>
        <end position="196"/>
    </location>
</feature>
<dbReference type="Proteomes" id="UP000063781">
    <property type="component" value="Chromosome"/>
</dbReference>
<dbReference type="GO" id="GO:0140359">
    <property type="term" value="F:ABC-type transporter activity"/>
    <property type="evidence" value="ECO:0007669"/>
    <property type="project" value="InterPro"/>
</dbReference>
<organism evidence="11 12">
    <name type="scientific">Erysipelothrix larvae</name>
    <dbReference type="NCBI Taxonomy" id="1514105"/>
    <lineage>
        <taxon>Bacteria</taxon>
        <taxon>Bacillati</taxon>
        <taxon>Bacillota</taxon>
        <taxon>Erysipelotrichia</taxon>
        <taxon>Erysipelotrichales</taxon>
        <taxon>Erysipelotrichaceae</taxon>
        <taxon>Erysipelothrix</taxon>
    </lineage>
</organism>
<dbReference type="PANTHER" id="PTHR24221">
    <property type="entry name" value="ATP-BINDING CASSETTE SUB-FAMILY B"/>
    <property type="match status" value="1"/>
</dbReference>
<dbReference type="STRING" id="1514105.AOC36_07510"/>
<evidence type="ECO:0000256" key="7">
    <source>
        <dbReference type="ARBA" id="ARBA00023136"/>
    </source>
</evidence>
<keyword evidence="3 8" id="KW-0812">Transmembrane</keyword>
<evidence type="ECO:0000313" key="11">
    <source>
        <dbReference type="EMBL" id="AMC93836.1"/>
    </source>
</evidence>
<feature type="transmembrane region" description="Helical" evidence="8">
    <location>
        <begin position="75"/>
        <end position="97"/>
    </location>
</feature>
<evidence type="ECO:0000256" key="4">
    <source>
        <dbReference type="ARBA" id="ARBA00022741"/>
    </source>
</evidence>
<dbReference type="CDD" id="cd03254">
    <property type="entry name" value="ABCC_Glucan_exporter_like"/>
    <property type="match status" value="1"/>
</dbReference>
<feature type="domain" description="ABC transmembrane type-1" evidence="10">
    <location>
        <begin position="37"/>
        <end position="321"/>
    </location>
</feature>
<dbReference type="InterPro" id="IPR039421">
    <property type="entry name" value="Type_1_exporter"/>
</dbReference>